<proteinExistence type="predicted"/>
<protein>
    <submittedName>
        <fullName evidence="2">Uncharacterized protein</fullName>
    </submittedName>
</protein>
<name>A0ABQ9ULD5_SAGOE</name>
<sequence>MWALRWPWREPWTPPALPELCLKPALTELDHNKRLDFPPTLPQPSRFSTDASGSVQLPSLPHPVQTLCSFSLLQCPKRQHE</sequence>
<reference evidence="2 3" key="1">
    <citation type="submission" date="2023-05" db="EMBL/GenBank/DDBJ databases">
        <title>B98-5 Cell Line De Novo Hybrid Assembly: An Optical Mapping Approach.</title>
        <authorList>
            <person name="Kananen K."/>
            <person name="Auerbach J.A."/>
            <person name="Kautto E."/>
            <person name="Blachly J.S."/>
        </authorList>
    </citation>
    <scope>NUCLEOTIDE SEQUENCE [LARGE SCALE GENOMIC DNA]</scope>
    <source>
        <strain evidence="2">B95-8</strain>
        <tissue evidence="2">Cell line</tissue>
    </source>
</reference>
<evidence type="ECO:0000313" key="3">
    <source>
        <dbReference type="Proteomes" id="UP001266305"/>
    </source>
</evidence>
<accession>A0ABQ9ULD5</accession>
<organism evidence="2 3">
    <name type="scientific">Saguinus oedipus</name>
    <name type="common">Cotton-top tamarin</name>
    <name type="synonym">Oedipomidas oedipus</name>
    <dbReference type="NCBI Taxonomy" id="9490"/>
    <lineage>
        <taxon>Eukaryota</taxon>
        <taxon>Metazoa</taxon>
        <taxon>Chordata</taxon>
        <taxon>Craniata</taxon>
        <taxon>Vertebrata</taxon>
        <taxon>Euteleostomi</taxon>
        <taxon>Mammalia</taxon>
        <taxon>Eutheria</taxon>
        <taxon>Euarchontoglires</taxon>
        <taxon>Primates</taxon>
        <taxon>Haplorrhini</taxon>
        <taxon>Platyrrhini</taxon>
        <taxon>Cebidae</taxon>
        <taxon>Callitrichinae</taxon>
        <taxon>Saguinus</taxon>
    </lineage>
</organism>
<evidence type="ECO:0000313" key="2">
    <source>
        <dbReference type="EMBL" id="KAK2097858.1"/>
    </source>
</evidence>
<gene>
    <name evidence="2" type="ORF">P7K49_023309</name>
</gene>
<dbReference type="Proteomes" id="UP001266305">
    <property type="component" value="Unassembled WGS sequence"/>
</dbReference>
<comment type="caution">
    <text evidence="2">The sequence shown here is derived from an EMBL/GenBank/DDBJ whole genome shotgun (WGS) entry which is preliminary data.</text>
</comment>
<feature type="region of interest" description="Disordered" evidence="1">
    <location>
        <begin position="33"/>
        <end position="55"/>
    </location>
</feature>
<dbReference type="EMBL" id="JASSZA010000011">
    <property type="protein sequence ID" value="KAK2097858.1"/>
    <property type="molecule type" value="Genomic_DNA"/>
</dbReference>
<keyword evidence="3" id="KW-1185">Reference proteome</keyword>
<feature type="compositionally biased region" description="Polar residues" evidence="1">
    <location>
        <begin position="43"/>
        <end position="55"/>
    </location>
</feature>
<evidence type="ECO:0000256" key="1">
    <source>
        <dbReference type="SAM" id="MobiDB-lite"/>
    </source>
</evidence>